<dbReference type="RefSeq" id="WP_311706199.1">
    <property type="nucleotide sequence ID" value="NZ_JAVREL010000012.1"/>
</dbReference>
<dbReference type="InterPro" id="IPR020846">
    <property type="entry name" value="MFS_dom"/>
</dbReference>
<evidence type="ECO:0000313" key="9">
    <source>
        <dbReference type="EMBL" id="MDT0345073.1"/>
    </source>
</evidence>
<dbReference type="PROSITE" id="PS50850">
    <property type="entry name" value="MFS"/>
    <property type="match status" value="1"/>
</dbReference>
<keyword evidence="4 7" id="KW-0472">Membrane</keyword>
<evidence type="ECO:0000256" key="2">
    <source>
        <dbReference type="ARBA" id="ARBA00022692"/>
    </source>
</evidence>
<keyword evidence="3 7" id="KW-1133">Transmembrane helix</keyword>
<feature type="transmembrane region" description="Helical" evidence="7">
    <location>
        <begin position="109"/>
        <end position="131"/>
    </location>
</feature>
<feature type="transmembrane region" description="Helical" evidence="7">
    <location>
        <begin position="362"/>
        <end position="381"/>
    </location>
</feature>
<protein>
    <submittedName>
        <fullName evidence="9">MFS transporter</fullName>
    </submittedName>
</protein>
<dbReference type="PANTHER" id="PTHR42718:SF42">
    <property type="entry name" value="EXPORT PROTEIN"/>
    <property type="match status" value="1"/>
</dbReference>
<organism evidence="9 10">
    <name type="scientific">Streptomyces litchfieldiae</name>
    <dbReference type="NCBI Taxonomy" id="3075543"/>
    <lineage>
        <taxon>Bacteria</taxon>
        <taxon>Bacillati</taxon>
        <taxon>Actinomycetota</taxon>
        <taxon>Actinomycetes</taxon>
        <taxon>Kitasatosporales</taxon>
        <taxon>Streptomycetaceae</taxon>
        <taxon>Streptomyces</taxon>
    </lineage>
</organism>
<feature type="transmembrane region" description="Helical" evidence="7">
    <location>
        <begin position="84"/>
        <end position="103"/>
    </location>
</feature>
<dbReference type="InterPro" id="IPR011701">
    <property type="entry name" value="MFS"/>
</dbReference>
<evidence type="ECO:0000256" key="5">
    <source>
        <dbReference type="ARBA" id="ARBA00023251"/>
    </source>
</evidence>
<dbReference type="EMBL" id="JAVREL010000012">
    <property type="protein sequence ID" value="MDT0345073.1"/>
    <property type="molecule type" value="Genomic_DNA"/>
</dbReference>
<keyword evidence="2 7" id="KW-0812">Transmembrane</keyword>
<evidence type="ECO:0000259" key="8">
    <source>
        <dbReference type="PROSITE" id="PS50850"/>
    </source>
</evidence>
<feature type="transmembrane region" description="Helical" evidence="7">
    <location>
        <begin position="57"/>
        <end position="77"/>
    </location>
</feature>
<feature type="transmembrane region" description="Helical" evidence="7">
    <location>
        <begin position="230"/>
        <end position="251"/>
    </location>
</feature>
<evidence type="ECO:0000256" key="6">
    <source>
        <dbReference type="SAM" id="MobiDB-lite"/>
    </source>
</evidence>
<feature type="transmembrane region" description="Helical" evidence="7">
    <location>
        <begin position="143"/>
        <end position="165"/>
    </location>
</feature>
<dbReference type="CDD" id="cd17321">
    <property type="entry name" value="MFS_MMR_MDR_like"/>
    <property type="match status" value="1"/>
</dbReference>
<name>A0ABU2MUU0_9ACTN</name>
<reference evidence="10" key="1">
    <citation type="submission" date="2023-07" db="EMBL/GenBank/DDBJ databases">
        <title>30 novel species of actinomycetes from the DSMZ collection.</title>
        <authorList>
            <person name="Nouioui I."/>
        </authorList>
    </citation>
    <scope>NUCLEOTIDE SEQUENCE [LARGE SCALE GENOMIC DNA]</scope>
    <source>
        <strain evidence="10">DSM 44938</strain>
    </source>
</reference>
<evidence type="ECO:0000313" key="10">
    <source>
        <dbReference type="Proteomes" id="UP001183246"/>
    </source>
</evidence>
<dbReference type="InterPro" id="IPR036259">
    <property type="entry name" value="MFS_trans_sf"/>
</dbReference>
<feature type="transmembrane region" description="Helical" evidence="7">
    <location>
        <begin position="171"/>
        <end position="194"/>
    </location>
</feature>
<comment type="caution">
    <text evidence="9">The sequence shown here is derived from an EMBL/GenBank/DDBJ whole genome shotgun (WGS) entry which is preliminary data.</text>
</comment>
<feature type="transmembrane region" description="Helical" evidence="7">
    <location>
        <begin position="272"/>
        <end position="297"/>
    </location>
</feature>
<dbReference type="Pfam" id="PF07690">
    <property type="entry name" value="MFS_1"/>
    <property type="match status" value="1"/>
</dbReference>
<feature type="transmembrane region" description="Helical" evidence="7">
    <location>
        <begin position="303"/>
        <end position="322"/>
    </location>
</feature>
<proteinExistence type="predicted"/>
<dbReference type="Gene3D" id="1.20.1720.10">
    <property type="entry name" value="Multidrug resistance protein D"/>
    <property type="match status" value="1"/>
</dbReference>
<dbReference type="Gene3D" id="1.20.1250.20">
    <property type="entry name" value="MFS general substrate transporter like domains"/>
    <property type="match status" value="1"/>
</dbReference>
<feature type="domain" description="Major facilitator superfamily (MFS) profile" evidence="8">
    <location>
        <begin position="19"/>
        <end position="505"/>
    </location>
</feature>
<dbReference type="SUPFAM" id="SSF103473">
    <property type="entry name" value="MFS general substrate transporter"/>
    <property type="match status" value="1"/>
</dbReference>
<feature type="transmembrane region" description="Helical" evidence="7">
    <location>
        <begin position="479"/>
        <end position="500"/>
    </location>
</feature>
<feature type="transmembrane region" description="Helical" evidence="7">
    <location>
        <begin position="338"/>
        <end position="356"/>
    </location>
</feature>
<dbReference type="PANTHER" id="PTHR42718">
    <property type="entry name" value="MAJOR FACILITATOR SUPERFAMILY MULTIDRUG TRANSPORTER MFSC"/>
    <property type="match status" value="1"/>
</dbReference>
<keyword evidence="5" id="KW-0046">Antibiotic resistance</keyword>
<feature type="transmembrane region" description="Helical" evidence="7">
    <location>
        <begin position="206"/>
        <end position="224"/>
    </location>
</feature>
<comment type="subcellular location">
    <subcellularLocation>
        <location evidence="1">Cell membrane</location>
        <topology evidence="1">Multi-pass membrane protein</topology>
    </subcellularLocation>
</comment>
<feature type="region of interest" description="Disordered" evidence="6">
    <location>
        <begin position="508"/>
        <end position="533"/>
    </location>
</feature>
<evidence type="ECO:0000256" key="3">
    <source>
        <dbReference type="ARBA" id="ARBA00022989"/>
    </source>
</evidence>
<keyword evidence="10" id="KW-1185">Reference proteome</keyword>
<evidence type="ECO:0000256" key="4">
    <source>
        <dbReference type="ARBA" id="ARBA00023136"/>
    </source>
</evidence>
<accession>A0ABU2MUU0</accession>
<gene>
    <name evidence="9" type="ORF">RM590_21045</name>
</gene>
<feature type="compositionally biased region" description="Polar residues" evidence="6">
    <location>
        <begin position="523"/>
        <end position="533"/>
    </location>
</feature>
<sequence length="533" mass="54145">MSASQTAATTLTPARRRGVLAVVLVSLAVVVSAVPSLNVALPDLAKDTGANQTQLQWIVDAYALVFAGLLLPAGAIGDRFGRRPVLVAGLALFAAGAFAAAAADEPGTIIVLRGLSGVGAALVMPTTLSIITSSFPAAERGKAVGAWIGVAGAGAVFGLLTSGLLLEWFSWPSIFVFGGVLAALTLLAAVAVIPNSRDITAPRIDAVSGLLSALGLAGIVYGTIEGPHRGWTDAVTLTAFAIGLLGGALWLGWSLRTTDPMLDPRLFRVRGFATGVLSITVQFFVFFGMVFIVLQYLQLVLDYTALQAGLAMTPMGLVLGGLSRRAPHIVGRIGQRRAAGIGLVLMTAGVLILSRLDAGTSYWPVLAGLLPIGAGMALATAPATTSIVDSLPAHKQGVASAVNDAAREVGGTLGIAVLGSVLNNGYRQGISDNAPAGLPPEAVHAAQESLAVSQAVAERLGAHGEQLGRVAIDAFIDGYAIAYLASAVLLTLTAAAILALGSHRAAGHTKTAVDTPRSKNTPDADTLTTGSNG</sequence>
<evidence type="ECO:0000256" key="7">
    <source>
        <dbReference type="SAM" id="Phobius"/>
    </source>
</evidence>
<evidence type="ECO:0000256" key="1">
    <source>
        <dbReference type="ARBA" id="ARBA00004651"/>
    </source>
</evidence>
<dbReference type="Proteomes" id="UP001183246">
    <property type="component" value="Unassembled WGS sequence"/>
</dbReference>